<reference evidence="3" key="1">
    <citation type="submission" date="2022-11" db="EMBL/GenBank/DDBJ databases">
        <title>Centuries of genome instability and evolution in soft-shell clam transmissible cancer (bioRxiv).</title>
        <authorList>
            <person name="Hart S.F.M."/>
            <person name="Yonemitsu M.A."/>
            <person name="Giersch R.M."/>
            <person name="Beal B.F."/>
            <person name="Arriagada G."/>
            <person name="Davis B.W."/>
            <person name="Ostrander E.A."/>
            <person name="Goff S.P."/>
            <person name="Metzger M.J."/>
        </authorList>
    </citation>
    <scope>NUCLEOTIDE SEQUENCE</scope>
    <source>
        <strain evidence="3">MELC-2E11</strain>
        <tissue evidence="3">Siphon/mantle</tissue>
    </source>
</reference>
<organism evidence="3 4">
    <name type="scientific">Mya arenaria</name>
    <name type="common">Soft-shell clam</name>
    <dbReference type="NCBI Taxonomy" id="6604"/>
    <lineage>
        <taxon>Eukaryota</taxon>
        <taxon>Metazoa</taxon>
        <taxon>Spiralia</taxon>
        <taxon>Lophotrochozoa</taxon>
        <taxon>Mollusca</taxon>
        <taxon>Bivalvia</taxon>
        <taxon>Autobranchia</taxon>
        <taxon>Heteroconchia</taxon>
        <taxon>Euheterodonta</taxon>
        <taxon>Imparidentia</taxon>
        <taxon>Neoheterodontei</taxon>
        <taxon>Myida</taxon>
        <taxon>Myoidea</taxon>
        <taxon>Myidae</taxon>
        <taxon>Mya</taxon>
    </lineage>
</organism>
<keyword evidence="2" id="KW-1133">Transmembrane helix</keyword>
<sequence length="254" mass="29211">NKRRGQLASEPFRNWILALEVFTGHFTDAKRNQKDGGNVHQAQQLNCLQPLCRTKRQSPSIIALRGIRDDSKYINEAVSNCGNFQALLEFRAGARDSELFRTRWVEREDALEIFSDFLPDIVEAMIMSGEKRATTSTVIFGFLFAVTSFQFICILVVVTRCLSYIKPLTVSLHGREVDVDKAMSDVKVVTDTLQDVRSPHRRLPQELRRHRGLNLQSPEHMDAKPRWQMRRHPHQRNDTGKTSLLISLTLCYCK</sequence>
<name>A0ABY7EL02_MYAAR</name>
<evidence type="ECO:0000256" key="2">
    <source>
        <dbReference type="SAM" id="Phobius"/>
    </source>
</evidence>
<dbReference type="PANTHER" id="PTHR46289:SF16">
    <property type="entry name" value="52 KDA REPRESSOR OF THE INHIBITOR OF THE PROTEIN KINASE"/>
    <property type="match status" value="1"/>
</dbReference>
<keyword evidence="4" id="KW-1185">Reference proteome</keyword>
<evidence type="ECO:0000313" key="3">
    <source>
        <dbReference type="EMBL" id="WAR07871.1"/>
    </source>
</evidence>
<proteinExistence type="predicted"/>
<evidence type="ECO:0000256" key="1">
    <source>
        <dbReference type="SAM" id="MobiDB-lite"/>
    </source>
</evidence>
<feature type="region of interest" description="Disordered" evidence="1">
    <location>
        <begin position="218"/>
        <end position="238"/>
    </location>
</feature>
<dbReference type="InterPro" id="IPR052958">
    <property type="entry name" value="IFN-induced_PKR_regulator"/>
</dbReference>
<dbReference type="EMBL" id="CP111017">
    <property type="protein sequence ID" value="WAR07871.1"/>
    <property type="molecule type" value="Genomic_DNA"/>
</dbReference>
<keyword evidence="2" id="KW-0472">Membrane</keyword>
<dbReference type="PANTHER" id="PTHR46289">
    <property type="entry name" value="52 KDA REPRESSOR OF THE INHIBITOR OF THE PROTEIN KINASE-LIKE PROTEIN-RELATED"/>
    <property type="match status" value="1"/>
</dbReference>
<gene>
    <name evidence="3" type="ORF">MAR_017829</name>
</gene>
<feature type="non-terminal residue" evidence="3">
    <location>
        <position position="254"/>
    </location>
</feature>
<feature type="transmembrane region" description="Helical" evidence="2">
    <location>
        <begin position="137"/>
        <end position="158"/>
    </location>
</feature>
<keyword evidence="2" id="KW-0812">Transmembrane</keyword>
<protein>
    <submittedName>
        <fullName evidence="3">Uncharacterized protein</fullName>
    </submittedName>
</protein>
<dbReference type="Proteomes" id="UP001164746">
    <property type="component" value="Chromosome 6"/>
</dbReference>
<evidence type="ECO:0000313" key="4">
    <source>
        <dbReference type="Proteomes" id="UP001164746"/>
    </source>
</evidence>
<accession>A0ABY7EL02</accession>